<evidence type="ECO:0000313" key="4">
    <source>
        <dbReference type="Proteomes" id="UP000320672"/>
    </source>
</evidence>
<keyword evidence="1" id="KW-0812">Transmembrane</keyword>
<feature type="transmembrane region" description="Helical" evidence="1">
    <location>
        <begin position="21"/>
        <end position="39"/>
    </location>
</feature>
<dbReference type="InterPro" id="IPR025403">
    <property type="entry name" value="TgpA-like_C"/>
</dbReference>
<organism evidence="3 4">
    <name type="scientific">Roseimaritima multifibrata</name>
    <dbReference type="NCBI Taxonomy" id="1930274"/>
    <lineage>
        <taxon>Bacteria</taxon>
        <taxon>Pseudomonadati</taxon>
        <taxon>Planctomycetota</taxon>
        <taxon>Planctomycetia</taxon>
        <taxon>Pirellulales</taxon>
        <taxon>Pirellulaceae</taxon>
        <taxon>Roseimaritima</taxon>
    </lineage>
</organism>
<evidence type="ECO:0000313" key="3">
    <source>
        <dbReference type="EMBL" id="QDS94799.1"/>
    </source>
</evidence>
<evidence type="ECO:0000259" key="2">
    <source>
        <dbReference type="Pfam" id="PF13559"/>
    </source>
</evidence>
<reference evidence="3 4" key="1">
    <citation type="submission" date="2019-02" db="EMBL/GenBank/DDBJ databases">
        <title>Deep-cultivation of Planctomycetes and their phenomic and genomic characterization uncovers novel biology.</title>
        <authorList>
            <person name="Wiegand S."/>
            <person name="Jogler M."/>
            <person name="Boedeker C."/>
            <person name="Pinto D."/>
            <person name="Vollmers J."/>
            <person name="Rivas-Marin E."/>
            <person name="Kohn T."/>
            <person name="Peeters S.H."/>
            <person name="Heuer A."/>
            <person name="Rast P."/>
            <person name="Oberbeckmann S."/>
            <person name="Bunk B."/>
            <person name="Jeske O."/>
            <person name="Meyerdierks A."/>
            <person name="Storesund J.E."/>
            <person name="Kallscheuer N."/>
            <person name="Luecker S."/>
            <person name="Lage O.M."/>
            <person name="Pohl T."/>
            <person name="Merkel B.J."/>
            <person name="Hornburger P."/>
            <person name="Mueller R.-W."/>
            <person name="Bruemmer F."/>
            <person name="Labrenz M."/>
            <person name="Spormann A.M."/>
            <person name="Op den Camp H."/>
            <person name="Overmann J."/>
            <person name="Amann R."/>
            <person name="Jetten M.S.M."/>
            <person name="Mascher T."/>
            <person name="Medema M.H."/>
            <person name="Devos D.P."/>
            <person name="Kaster A.-K."/>
            <person name="Ovreas L."/>
            <person name="Rohde M."/>
            <person name="Galperin M.Y."/>
            <person name="Jogler C."/>
        </authorList>
    </citation>
    <scope>NUCLEOTIDE SEQUENCE [LARGE SCALE GENOMIC DNA]</scope>
    <source>
        <strain evidence="3 4">FF011L</strain>
    </source>
</reference>
<evidence type="ECO:0000256" key="1">
    <source>
        <dbReference type="SAM" id="Phobius"/>
    </source>
</evidence>
<keyword evidence="4" id="KW-1185">Reference proteome</keyword>
<dbReference type="KEGG" id="rml:FF011L_35810"/>
<feature type="transmembrane region" description="Helical" evidence="1">
    <location>
        <begin position="147"/>
        <end position="168"/>
    </location>
</feature>
<accession>A0A517MIT2</accession>
<dbReference type="Proteomes" id="UP000320672">
    <property type="component" value="Chromosome"/>
</dbReference>
<dbReference type="EMBL" id="CP036262">
    <property type="protein sequence ID" value="QDS94799.1"/>
    <property type="molecule type" value="Genomic_DNA"/>
</dbReference>
<dbReference type="OrthoDB" id="290072at2"/>
<proteinExistence type="predicted"/>
<dbReference type="AlphaFoldDB" id="A0A517MIT2"/>
<dbReference type="Pfam" id="PF13559">
    <property type="entry name" value="DUF4129"/>
    <property type="match status" value="1"/>
</dbReference>
<sequence>MNRFSIQRILPHCMFHLPHDLTGRWIACVLVGVFLWASASPAQDHSVGKVVVPDWMETGTYAWMIPQGDSVPSDQDVEQRLQQAIGDTNWYDSNNDRAVPISVKESTEDTEHRTSRWLPRPEKIRSNRALPNVPTATGPNISGAGNIVGWTIMGLLGIVLIGLLIYVFSKVETELEISGKGSGSKHDRRFKEETLADRIEQLPAEVRQQGSDLRGEAERQMHAGNFQQAIICLFGHQLLQLDRQHLLRLTRGKTNHQYVSETSSHPQACEVLRETVATFEASYFGRHSISLQRFQFLWEQNLLLEKWLMERRERTT</sequence>
<dbReference type="RefSeq" id="WP_145352760.1">
    <property type="nucleotide sequence ID" value="NZ_CP036262.1"/>
</dbReference>
<protein>
    <recommendedName>
        <fullName evidence="2">Protein-glutamine gamma-glutamyltransferase-like C-terminal domain-containing protein</fullName>
    </recommendedName>
</protein>
<keyword evidence="1" id="KW-1133">Transmembrane helix</keyword>
<keyword evidence="1" id="KW-0472">Membrane</keyword>
<name>A0A517MIT2_9BACT</name>
<gene>
    <name evidence="3" type="ORF">FF011L_35810</name>
</gene>
<feature type="domain" description="Protein-glutamine gamma-glutamyltransferase-like C-terminal" evidence="2">
    <location>
        <begin position="238"/>
        <end position="299"/>
    </location>
</feature>